<evidence type="ECO:0000256" key="1">
    <source>
        <dbReference type="SAM" id="MobiDB-lite"/>
    </source>
</evidence>
<accession>A0ABV6WYX4</accession>
<comment type="caution">
    <text evidence="3">The sequence shown here is derived from an EMBL/GenBank/DDBJ whole genome shotgun (WGS) entry which is preliminary data.</text>
</comment>
<dbReference type="PROSITE" id="PS51459">
    <property type="entry name" value="FIDO"/>
    <property type="match status" value="1"/>
</dbReference>
<evidence type="ECO:0000313" key="3">
    <source>
        <dbReference type="EMBL" id="MFC1430948.1"/>
    </source>
</evidence>
<gene>
    <name evidence="3" type="ORF">ACEZDB_09800</name>
</gene>
<name>A0ABV6WYX4_9ACTN</name>
<organism evidence="3 4">
    <name type="scientific">Streptacidiphilus alkalitolerans</name>
    <dbReference type="NCBI Taxonomy" id="3342712"/>
    <lineage>
        <taxon>Bacteria</taxon>
        <taxon>Bacillati</taxon>
        <taxon>Actinomycetota</taxon>
        <taxon>Actinomycetes</taxon>
        <taxon>Kitasatosporales</taxon>
        <taxon>Streptomycetaceae</taxon>
        <taxon>Streptacidiphilus</taxon>
    </lineage>
</organism>
<dbReference type="InterPro" id="IPR036597">
    <property type="entry name" value="Fido-like_dom_sf"/>
</dbReference>
<sequence>MSTPSAAPQSNASADPGRDPGGDPLAGLAELPGVAEAVADARRAVDRLYGHRVMRRRAAEVTSESALRGARASAALDGADWPLEEVRRRSDFGTDPEARTVGGALRLNAEAGQLLGTWRHSPLQVLARLHLLASGDEGAGAGAGSGAGRPRRDGEPVAERFGAPLPVAEEVHGSESAPAVGRDYRLPAPPNADEVAARLDGLARLLIGRSAGGKKRPNERSAPALVVAAVVHGELLTLQPFAAHSGLVARAAQRIVLIAEGMDPQAICPFEVGLAELGTDAYRNALGGYASGTAEGMAAWIGHCGAALRLGVRESTAVCEAMQRGMV</sequence>
<dbReference type="RefSeq" id="WP_380551010.1">
    <property type="nucleotide sequence ID" value="NZ_JBHEZY010000003.1"/>
</dbReference>
<feature type="compositionally biased region" description="Polar residues" evidence="1">
    <location>
        <begin position="1"/>
        <end position="13"/>
    </location>
</feature>
<protein>
    <submittedName>
        <fullName evidence="3">Oxidoreductase</fullName>
    </submittedName>
</protein>
<evidence type="ECO:0000313" key="4">
    <source>
        <dbReference type="Proteomes" id="UP001592530"/>
    </source>
</evidence>
<feature type="domain" description="Fido" evidence="2">
    <location>
        <begin position="163"/>
        <end position="303"/>
    </location>
</feature>
<feature type="region of interest" description="Disordered" evidence="1">
    <location>
        <begin position="1"/>
        <end position="28"/>
    </location>
</feature>
<feature type="region of interest" description="Disordered" evidence="1">
    <location>
        <begin position="138"/>
        <end position="158"/>
    </location>
</feature>
<proteinExistence type="predicted"/>
<dbReference type="EMBL" id="JBHEZY010000003">
    <property type="protein sequence ID" value="MFC1430948.1"/>
    <property type="molecule type" value="Genomic_DNA"/>
</dbReference>
<evidence type="ECO:0000259" key="2">
    <source>
        <dbReference type="PROSITE" id="PS51459"/>
    </source>
</evidence>
<dbReference type="Proteomes" id="UP001592530">
    <property type="component" value="Unassembled WGS sequence"/>
</dbReference>
<dbReference type="Gene3D" id="1.10.3290.10">
    <property type="entry name" value="Fido-like domain"/>
    <property type="match status" value="1"/>
</dbReference>
<dbReference type="InterPro" id="IPR003812">
    <property type="entry name" value="Fido"/>
</dbReference>
<reference evidence="3 4" key="1">
    <citation type="submission" date="2024-09" db="EMBL/GenBank/DDBJ databases">
        <authorList>
            <person name="Lee S.D."/>
        </authorList>
    </citation>
    <scope>NUCLEOTIDE SEQUENCE [LARGE SCALE GENOMIC DNA]</scope>
    <source>
        <strain evidence="3 4">N1-3</strain>
    </source>
</reference>
<feature type="compositionally biased region" description="Gly residues" evidence="1">
    <location>
        <begin position="138"/>
        <end position="147"/>
    </location>
</feature>